<feature type="transmembrane region" description="Helical" evidence="1">
    <location>
        <begin position="85"/>
        <end position="107"/>
    </location>
</feature>
<dbReference type="Proteomes" id="UP000557717">
    <property type="component" value="Unassembled WGS sequence"/>
</dbReference>
<comment type="caution">
    <text evidence="2">The sequence shown here is derived from an EMBL/GenBank/DDBJ whole genome shotgun (WGS) entry which is preliminary data.</text>
</comment>
<evidence type="ECO:0000313" key="2">
    <source>
        <dbReference type="EMBL" id="MBB5353258.1"/>
    </source>
</evidence>
<gene>
    <name evidence="2" type="ORF">HNR46_003513</name>
</gene>
<dbReference type="AlphaFoldDB" id="A0A840VF54"/>
<reference evidence="2 3" key="1">
    <citation type="submission" date="2020-08" db="EMBL/GenBank/DDBJ databases">
        <title>Genomic Encyclopedia of Type Strains, Phase IV (KMG-IV): sequencing the most valuable type-strain genomes for metagenomic binning, comparative biology and taxonomic classification.</title>
        <authorList>
            <person name="Goeker M."/>
        </authorList>
    </citation>
    <scope>NUCLEOTIDE SEQUENCE [LARGE SCALE GENOMIC DNA]</scope>
    <source>
        <strain evidence="2 3">YC6886</strain>
    </source>
</reference>
<organism evidence="2 3">
    <name type="scientific">Haloferula luteola</name>
    <dbReference type="NCBI Taxonomy" id="595692"/>
    <lineage>
        <taxon>Bacteria</taxon>
        <taxon>Pseudomonadati</taxon>
        <taxon>Verrucomicrobiota</taxon>
        <taxon>Verrucomicrobiia</taxon>
        <taxon>Verrucomicrobiales</taxon>
        <taxon>Verrucomicrobiaceae</taxon>
        <taxon>Haloferula</taxon>
    </lineage>
</organism>
<keyword evidence="1" id="KW-0472">Membrane</keyword>
<dbReference type="RefSeq" id="WP_184020952.1">
    <property type="nucleotide sequence ID" value="NZ_JACHFD010000023.1"/>
</dbReference>
<keyword evidence="3" id="KW-1185">Reference proteome</keyword>
<feature type="transmembrane region" description="Helical" evidence="1">
    <location>
        <begin position="53"/>
        <end position="78"/>
    </location>
</feature>
<name>A0A840VF54_9BACT</name>
<dbReference type="EMBL" id="JACHFD010000023">
    <property type="protein sequence ID" value="MBB5353258.1"/>
    <property type="molecule type" value="Genomic_DNA"/>
</dbReference>
<feature type="transmembrane region" description="Helical" evidence="1">
    <location>
        <begin position="25"/>
        <end position="47"/>
    </location>
</feature>
<proteinExistence type="predicted"/>
<evidence type="ECO:0000256" key="1">
    <source>
        <dbReference type="SAM" id="Phobius"/>
    </source>
</evidence>
<accession>A0A840VF54</accession>
<sequence length="112" mass="11875">MTTIFAAISVMAGFLMIVLKSRRRFPCFVGGCTAILVGGFTLALPYLDAVQPLGWLWFCVWIASLPALAACVVSLVVMTIKDKSLFAVTVLGGIAMISNISPTLAFIEAAGF</sequence>
<protein>
    <submittedName>
        <fullName evidence="2">Uncharacterized protein</fullName>
    </submittedName>
</protein>
<evidence type="ECO:0000313" key="3">
    <source>
        <dbReference type="Proteomes" id="UP000557717"/>
    </source>
</evidence>
<keyword evidence="1" id="KW-0812">Transmembrane</keyword>
<keyword evidence="1" id="KW-1133">Transmembrane helix</keyword>